<dbReference type="Proteomes" id="UP000255082">
    <property type="component" value="Unassembled WGS sequence"/>
</dbReference>
<organism evidence="1 2">
    <name type="scientific">Nocardia africana</name>
    <dbReference type="NCBI Taxonomy" id="134964"/>
    <lineage>
        <taxon>Bacteria</taxon>
        <taxon>Bacillati</taxon>
        <taxon>Actinomycetota</taxon>
        <taxon>Actinomycetes</taxon>
        <taxon>Mycobacteriales</taxon>
        <taxon>Nocardiaceae</taxon>
        <taxon>Nocardia</taxon>
    </lineage>
</organism>
<sequence>MGIEDGAGDTTGPEIDEIDRFDRELARILDLCSSSDDHELSEPQARIIAQAYGFELELVRFGDGGEPADTALALREVERLLDYASIVREPTENFAYPPGANGAFLRLRDFFRKRSDAEILAEFQRVFLEGVRDETFGAAARSGDSG</sequence>
<dbReference type="RefSeq" id="WP_062968981.1">
    <property type="nucleotide sequence ID" value="NZ_JAJFOE010000002.1"/>
</dbReference>
<accession>A0A378X523</accession>
<name>A0A378X523_9NOCA</name>
<dbReference type="EMBL" id="UGRU01000001">
    <property type="protein sequence ID" value="SUA48696.1"/>
    <property type="molecule type" value="Genomic_DNA"/>
</dbReference>
<gene>
    <name evidence="1" type="ORF">NCTC13184_07251</name>
</gene>
<proteinExistence type="predicted"/>
<reference evidence="1 2" key="1">
    <citation type="submission" date="2018-06" db="EMBL/GenBank/DDBJ databases">
        <authorList>
            <consortium name="Pathogen Informatics"/>
            <person name="Doyle S."/>
        </authorList>
    </citation>
    <scope>NUCLEOTIDE SEQUENCE [LARGE SCALE GENOMIC DNA]</scope>
    <source>
        <strain evidence="1 2">NCTC13184</strain>
    </source>
</reference>
<evidence type="ECO:0000313" key="2">
    <source>
        <dbReference type="Proteomes" id="UP000255082"/>
    </source>
</evidence>
<evidence type="ECO:0000313" key="1">
    <source>
        <dbReference type="EMBL" id="SUA48696.1"/>
    </source>
</evidence>
<protein>
    <submittedName>
        <fullName evidence="1">Uncharacterized protein</fullName>
    </submittedName>
</protein>
<dbReference type="AlphaFoldDB" id="A0A378X523"/>